<dbReference type="EMBL" id="CP001804">
    <property type="protein sequence ID" value="ACY16929.1"/>
    <property type="molecule type" value="Genomic_DNA"/>
</dbReference>
<feature type="compositionally biased region" description="Acidic residues" evidence="20">
    <location>
        <begin position="824"/>
        <end position="838"/>
    </location>
</feature>
<dbReference type="GO" id="GO:0030288">
    <property type="term" value="C:outer membrane-bounded periplasmic space"/>
    <property type="evidence" value="ECO:0007669"/>
    <property type="project" value="TreeGrafter"/>
</dbReference>
<dbReference type="KEGG" id="hoh:Hoch_4435"/>
<evidence type="ECO:0000256" key="1">
    <source>
        <dbReference type="ARBA" id="ARBA00004370"/>
    </source>
</evidence>
<protein>
    <recommendedName>
        <fullName evidence="17">peptidoglycan glycosyltransferase</fullName>
        <ecNumber evidence="17">2.4.99.28</ecNumber>
    </recommendedName>
</protein>
<dbReference type="GO" id="GO:0016020">
    <property type="term" value="C:membrane"/>
    <property type="evidence" value="ECO:0007669"/>
    <property type="project" value="UniProtKB-SubCell"/>
</dbReference>
<dbReference type="GO" id="GO:0006508">
    <property type="term" value="P:proteolysis"/>
    <property type="evidence" value="ECO:0007669"/>
    <property type="project" value="UniProtKB-KW"/>
</dbReference>
<dbReference type="Proteomes" id="UP000001880">
    <property type="component" value="Chromosome"/>
</dbReference>
<keyword evidence="6" id="KW-0645">Protease</keyword>
<evidence type="ECO:0000256" key="21">
    <source>
        <dbReference type="SAM" id="Phobius"/>
    </source>
</evidence>
<evidence type="ECO:0000256" key="10">
    <source>
        <dbReference type="ARBA" id="ARBA00022801"/>
    </source>
</evidence>
<dbReference type="GO" id="GO:0009252">
    <property type="term" value="P:peptidoglycan biosynthetic process"/>
    <property type="evidence" value="ECO:0007669"/>
    <property type="project" value="UniProtKB-UniPathway"/>
</dbReference>
<name>D0LNM4_HALO1</name>
<evidence type="ECO:0000256" key="20">
    <source>
        <dbReference type="SAM" id="MobiDB-lite"/>
    </source>
</evidence>
<keyword evidence="5" id="KW-0121">Carboxypeptidase</keyword>
<dbReference type="GO" id="GO:0004180">
    <property type="term" value="F:carboxypeptidase activity"/>
    <property type="evidence" value="ECO:0007669"/>
    <property type="project" value="UniProtKB-KW"/>
</dbReference>
<evidence type="ECO:0000256" key="13">
    <source>
        <dbReference type="ARBA" id="ARBA00022989"/>
    </source>
</evidence>
<evidence type="ECO:0000256" key="2">
    <source>
        <dbReference type="ARBA" id="ARBA00004752"/>
    </source>
</evidence>
<evidence type="ECO:0000256" key="18">
    <source>
        <dbReference type="ARBA" id="ARBA00049902"/>
    </source>
</evidence>
<dbReference type="SUPFAM" id="SSF56601">
    <property type="entry name" value="beta-lactamase/transpeptidase-like"/>
    <property type="match status" value="1"/>
</dbReference>
<keyword evidence="12" id="KW-0573">Peptidoglycan synthesis</keyword>
<dbReference type="SUPFAM" id="SSF53955">
    <property type="entry name" value="Lysozyme-like"/>
    <property type="match status" value="1"/>
</dbReference>
<dbReference type="FunFam" id="1.10.3810.10:FF:000003">
    <property type="entry name" value="Penicillin-binding protein 1a"/>
    <property type="match status" value="1"/>
</dbReference>
<dbReference type="CAZy" id="GT51">
    <property type="family name" value="Glycosyltransferase Family 51"/>
</dbReference>
<dbReference type="InterPro" id="IPR001264">
    <property type="entry name" value="Glyco_trans_51"/>
</dbReference>
<dbReference type="Gene3D" id="3.40.710.10">
    <property type="entry name" value="DD-peptidase/beta-lactamase superfamily"/>
    <property type="match status" value="2"/>
</dbReference>
<comment type="pathway">
    <text evidence="2">Cell wall biogenesis; peptidoglycan biosynthesis.</text>
</comment>
<evidence type="ECO:0000259" key="22">
    <source>
        <dbReference type="Pfam" id="PF00905"/>
    </source>
</evidence>
<feature type="region of interest" description="Disordered" evidence="20">
    <location>
        <begin position="1"/>
        <end position="43"/>
    </location>
</feature>
<evidence type="ECO:0000256" key="17">
    <source>
        <dbReference type="ARBA" id="ARBA00044770"/>
    </source>
</evidence>
<comment type="similarity">
    <text evidence="4">In the N-terminal section; belongs to the glycosyltransferase 51 family.</text>
</comment>
<dbReference type="NCBIfam" id="TIGR02074">
    <property type="entry name" value="PBP_1a_fam"/>
    <property type="match status" value="1"/>
</dbReference>
<evidence type="ECO:0000256" key="4">
    <source>
        <dbReference type="ARBA" id="ARBA00007739"/>
    </source>
</evidence>
<dbReference type="GO" id="GO:0008360">
    <property type="term" value="P:regulation of cell shape"/>
    <property type="evidence" value="ECO:0007669"/>
    <property type="project" value="UniProtKB-KW"/>
</dbReference>
<keyword evidence="13 21" id="KW-1133">Transmembrane helix</keyword>
<evidence type="ECO:0000256" key="15">
    <source>
        <dbReference type="ARBA" id="ARBA00023268"/>
    </source>
</evidence>
<keyword evidence="14 21" id="KW-0472">Membrane</keyword>
<evidence type="ECO:0000256" key="3">
    <source>
        <dbReference type="ARBA" id="ARBA00007090"/>
    </source>
</evidence>
<keyword evidence="16" id="KW-0961">Cell wall biogenesis/degradation</keyword>
<dbReference type="RefSeq" id="WP_012829527.1">
    <property type="nucleotide sequence ID" value="NC_013440.1"/>
</dbReference>
<feature type="compositionally biased region" description="Low complexity" evidence="20">
    <location>
        <begin position="1"/>
        <end position="17"/>
    </location>
</feature>
<comment type="subcellular location">
    <subcellularLocation>
        <location evidence="1">Membrane</location>
    </subcellularLocation>
</comment>
<keyword evidence="8" id="KW-0808">Transferase</keyword>
<dbReference type="UniPathway" id="UPA00219"/>
<dbReference type="Gene3D" id="1.10.3810.10">
    <property type="entry name" value="Biosynthetic peptidoglycan transglycosylase-like"/>
    <property type="match status" value="1"/>
</dbReference>
<evidence type="ECO:0000256" key="12">
    <source>
        <dbReference type="ARBA" id="ARBA00022984"/>
    </source>
</evidence>
<proteinExistence type="inferred from homology"/>
<dbReference type="InterPro" id="IPR023346">
    <property type="entry name" value="Lysozyme-like_dom_sf"/>
</dbReference>
<evidence type="ECO:0000256" key="5">
    <source>
        <dbReference type="ARBA" id="ARBA00022645"/>
    </source>
</evidence>
<keyword evidence="10" id="KW-0378">Hydrolase</keyword>
<dbReference type="Pfam" id="PF00912">
    <property type="entry name" value="Transgly"/>
    <property type="match status" value="1"/>
</dbReference>
<dbReference type="STRING" id="502025.Hoch_4435"/>
<accession>D0LNM4</accession>
<dbReference type="PANTHER" id="PTHR32282:SF27">
    <property type="entry name" value="PENICILLIN-BINDING PROTEIN 1A"/>
    <property type="match status" value="1"/>
</dbReference>
<dbReference type="InterPro" id="IPR036950">
    <property type="entry name" value="PBP_transglycosylase"/>
</dbReference>
<keyword evidence="25" id="KW-1185">Reference proteome</keyword>
<evidence type="ECO:0000256" key="9">
    <source>
        <dbReference type="ARBA" id="ARBA00022692"/>
    </source>
</evidence>
<comment type="pathway">
    <text evidence="19">Glycan biosynthesis.</text>
</comment>
<evidence type="ECO:0000313" key="25">
    <source>
        <dbReference type="Proteomes" id="UP000001880"/>
    </source>
</evidence>
<dbReference type="HOGENOM" id="CLU_006354_6_1_7"/>
<evidence type="ECO:0000313" key="24">
    <source>
        <dbReference type="EMBL" id="ACY16929.1"/>
    </source>
</evidence>
<evidence type="ECO:0000256" key="6">
    <source>
        <dbReference type="ARBA" id="ARBA00022670"/>
    </source>
</evidence>
<feature type="domain" description="Glycosyl transferase family 51" evidence="23">
    <location>
        <begin position="103"/>
        <end position="279"/>
    </location>
</feature>
<keyword evidence="15" id="KW-0511">Multifunctional enzyme</keyword>
<dbReference type="GO" id="GO:0008955">
    <property type="term" value="F:peptidoglycan glycosyltransferase activity"/>
    <property type="evidence" value="ECO:0007669"/>
    <property type="project" value="UniProtKB-EC"/>
</dbReference>
<keyword evidence="9 21" id="KW-0812">Transmembrane</keyword>
<dbReference type="eggNOG" id="COG5009">
    <property type="taxonomic scope" value="Bacteria"/>
</dbReference>
<comment type="catalytic activity">
    <reaction evidence="18">
        <text>[GlcNAc-(1-&gt;4)-Mur2Ac(oyl-L-Ala-gamma-D-Glu-L-Lys-D-Ala-D-Ala)](n)-di-trans,octa-cis-undecaprenyl diphosphate + beta-D-GlcNAc-(1-&gt;4)-Mur2Ac(oyl-L-Ala-gamma-D-Glu-L-Lys-D-Ala-D-Ala)-di-trans,octa-cis-undecaprenyl diphosphate = [GlcNAc-(1-&gt;4)-Mur2Ac(oyl-L-Ala-gamma-D-Glu-L-Lys-D-Ala-D-Ala)](n+1)-di-trans,octa-cis-undecaprenyl diphosphate + di-trans,octa-cis-undecaprenyl diphosphate + H(+)</text>
        <dbReference type="Rhea" id="RHEA:23708"/>
        <dbReference type="Rhea" id="RHEA-COMP:9602"/>
        <dbReference type="Rhea" id="RHEA-COMP:9603"/>
        <dbReference type="ChEBI" id="CHEBI:15378"/>
        <dbReference type="ChEBI" id="CHEBI:58405"/>
        <dbReference type="ChEBI" id="CHEBI:60033"/>
        <dbReference type="ChEBI" id="CHEBI:78435"/>
        <dbReference type="EC" id="2.4.99.28"/>
    </reaction>
</comment>
<gene>
    <name evidence="24" type="ordered locus">Hoch_4435</name>
</gene>
<keyword evidence="11" id="KW-0133">Cell shape</keyword>
<sequence>MNTPQSSRRASRPARQTGSARSRTNGGNGRGKSRASTKTRKQRGPLGTALKWLLIVGLLSAALGGATVAAILWHFGSDPALPAIQSIGDYEPKQVTRITARDGEVIGELFSERRSFVPYEQIPELLVNAFVSAEDADFFKHAGIDYIGIIRAMVINLRSGRARQGASTITQQVVKTFLLSPERTLKRKVQEAILASRIEQALSKEDILTLYLNQIYFGHGRYGVAEAASYYFGKELGDIHAGEAALLAGLVQAPENISPRKPKNRERAKRRQQYVLEQMVHRGYLEEAEARKWINEPIRIVKEPYPHLGEAPEWIGVARRELEALYGEDRIPTLGATVVTTLDLEVQKAALEALRSGLRGYDQRRGYGTPVRRVKADKIELELARLAKRLPRKGPKRGEDYPAIVTAVRADENQLAVDLGDWPAVVSVAPSDARYNPEDKALGARFAKGDVVRVVWSGGNSDSGPREVSLAKGPQGAVVVIEPQSREVLALVGGYDIGVADFDRSIQAKRQPGSTFKPLVYAAALATGRYTPATIVNDAPEVYNLWKPQNYKDGAFEGPVRLRHALAKSINTVAIRVMNDVGPSAVVDMVHSMGIESKLPAELSLALGSGEVSPLELTQAFATLAGAGLAMEPRTVSAIEDVLVEPVTRPAPDSEQVLTPEVAYVAVDMMKSVVEEGTGQGARSLKMPVAGKTGTSNDARDAWFVGMTPGYVVGVWVGFDDNSPLGRGEGGGKTALPVYVNLLESIGKRERSAQWPTPEGVVTVRVDRATGLRAADGASDEDSYSEVFVTGTEPAEYAPSPDEDAASDFVQDAYDDIYGGAYGSDDDAMPPEETGDTP</sequence>
<dbReference type="PANTHER" id="PTHR32282">
    <property type="entry name" value="BINDING PROTEIN TRANSPEPTIDASE, PUTATIVE-RELATED"/>
    <property type="match status" value="1"/>
</dbReference>
<dbReference type="InterPro" id="IPR012338">
    <property type="entry name" value="Beta-lactam/transpept-like"/>
</dbReference>
<feature type="compositionally biased region" description="Basic residues" evidence="20">
    <location>
        <begin position="31"/>
        <end position="43"/>
    </location>
</feature>
<comment type="similarity">
    <text evidence="3">In the C-terminal section; belongs to the transpeptidase family.</text>
</comment>
<organism evidence="24 25">
    <name type="scientific">Haliangium ochraceum (strain DSM 14365 / JCM 11303 / SMP-2)</name>
    <dbReference type="NCBI Taxonomy" id="502025"/>
    <lineage>
        <taxon>Bacteria</taxon>
        <taxon>Pseudomonadati</taxon>
        <taxon>Myxococcota</taxon>
        <taxon>Polyangia</taxon>
        <taxon>Haliangiales</taxon>
        <taxon>Kofleriaceae</taxon>
        <taxon>Haliangium</taxon>
    </lineage>
</organism>
<evidence type="ECO:0000256" key="19">
    <source>
        <dbReference type="ARBA" id="ARBA00060592"/>
    </source>
</evidence>
<feature type="region of interest" description="Disordered" evidence="20">
    <location>
        <begin position="793"/>
        <end position="838"/>
    </location>
</feature>
<evidence type="ECO:0000256" key="16">
    <source>
        <dbReference type="ARBA" id="ARBA00023316"/>
    </source>
</evidence>
<feature type="transmembrane region" description="Helical" evidence="21">
    <location>
        <begin position="50"/>
        <end position="75"/>
    </location>
</feature>
<evidence type="ECO:0000256" key="14">
    <source>
        <dbReference type="ARBA" id="ARBA00023136"/>
    </source>
</evidence>
<dbReference type="GO" id="GO:0071555">
    <property type="term" value="P:cell wall organization"/>
    <property type="evidence" value="ECO:0007669"/>
    <property type="project" value="UniProtKB-KW"/>
</dbReference>
<evidence type="ECO:0000259" key="23">
    <source>
        <dbReference type="Pfam" id="PF00912"/>
    </source>
</evidence>
<dbReference type="GO" id="GO:0008658">
    <property type="term" value="F:penicillin binding"/>
    <property type="evidence" value="ECO:0007669"/>
    <property type="project" value="InterPro"/>
</dbReference>
<evidence type="ECO:0000256" key="11">
    <source>
        <dbReference type="ARBA" id="ARBA00022960"/>
    </source>
</evidence>
<dbReference type="InterPro" id="IPR050396">
    <property type="entry name" value="Glycosyltr_51/Transpeptidase"/>
</dbReference>
<evidence type="ECO:0000256" key="7">
    <source>
        <dbReference type="ARBA" id="ARBA00022676"/>
    </source>
</evidence>
<dbReference type="EC" id="2.4.99.28" evidence="17"/>
<dbReference type="Pfam" id="PF00905">
    <property type="entry name" value="Transpeptidase"/>
    <property type="match status" value="1"/>
</dbReference>
<dbReference type="PROSITE" id="PS50096">
    <property type="entry name" value="IQ"/>
    <property type="match status" value="1"/>
</dbReference>
<dbReference type="InterPro" id="IPR001460">
    <property type="entry name" value="PCN-bd_Tpept"/>
</dbReference>
<keyword evidence="7" id="KW-0328">Glycosyltransferase</keyword>
<dbReference type="AlphaFoldDB" id="D0LNM4"/>
<reference evidence="24 25" key="1">
    <citation type="journal article" date="2010" name="Stand. Genomic Sci.">
        <title>Complete genome sequence of Haliangium ochraceum type strain (SMP-2).</title>
        <authorList>
            <consortium name="US DOE Joint Genome Institute (JGI-PGF)"/>
            <person name="Ivanova N."/>
            <person name="Daum C."/>
            <person name="Lang E."/>
            <person name="Abt B."/>
            <person name="Kopitz M."/>
            <person name="Saunders E."/>
            <person name="Lapidus A."/>
            <person name="Lucas S."/>
            <person name="Glavina Del Rio T."/>
            <person name="Nolan M."/>
            <person name="Tice H."/>
            <person name="Copeland A."/>
            <person name="Cheng J.F."/>
            <person name="Chen F."/>
            <person name="Bruce D."/>
            <person name="Goodwin L."/>
            <person name="Pitluck S."/>
            <person name="Mavromatis K."/>
            <person name="Pati A."/>
            <person name="Mikhailova N."/>
            <person name="Chen A."/>
            <person name="Palaniappan K."/>
            <person name="Land M."/>
            <person name="Hauser L."/>
            <person name="Chang Y.J."/>
            <person name="Jeffries C.D."/>
            <person name="Detter J.C."/>
            <person name="Brettin T."/>
            <person name="Rohde M."/>
            <person name="Goker M."/>
            <person name="Bristow J."/>
            <person name="Markowitz V."/>
            <person name="Eisen J.A."/>
            <person name="Hugenholtz P."/>
            <person name="Kyrpides N.C."/>
            <person name="Klenk H.P."/>
        </authorList>
    </citation>
    <scope>NUCLEOTIDE SEQUENCE [LARGE SCALE GENOMIC DNA]</scope>
    <source>
        <strain evidence="25">DSM 14365 / CIP 107738 / JCM 11303 / AJ 13395 / SMP-2</strain>
    </source>
</reference>
<evidence type="ECO:0000256" key="8">
    <source>
        <dbReference type="ARBA" id="ARBA00022679"/>
    </source>
</evidence>
<feature type="domain" description="Penicillin-binding protein transpeptidase" evidence="22">
    <location>
        <begin position="476"/>
        <end position="738"/>
    </location>
</feature>